<organism evidence="1 2">
    <name type="scientific">Necator americanus</name>
    <name type="common">Human hookworm</name>
    <dbReference type="NCBI Taxonomy" id="51031"/>
    <lineage>
        <taxon>Eukaryota</taxon>
        <taxon>Metazoa</taxon>
        <taxon>Ecdysozoa</taxon>
        <taxon>Nematoda</taxon>
        <taxon>Chromadorea</taxon>
        <taxon>Rhabditida</taxon>
        <taxon>Rhabditina</taxon>
        <taxon>Rhabditomorpha</taxon>
        <taxon>Strongyloidea</taxon>
        <taxon>Ancylostomatidae</taxon>
        <taxon>Bunostominae</taxon>
        <taxon>Necator</taxon>
    </lineage>
</organism>
<protein>
    <submittedName>
        <fullName evidence="1">Uncharacterized protein</fullName>
    </submittedName>
</protein>
<name>A0ABR1DKG6_NECAM</name>
<evidence type="ECO:0000313" key="1">
    <source>
        <dbReference type="EMBL" id="KAK6750421.1"/>
    </source>
</evidence>
<gene>
    <name evidence="1" type="primary">Necator_chrIV.g15710</name>
    <name evidence="1" type="ORF">RB195_002415</name>
</gene>
<dbReference type="EMBL" id="JAVFWL010000004">
    <property type="protein sequence ID" value="KAK6750421.1"/>
    <property type="molecule type" value="Genomic_DNA"/>
</dbReference>
<reference evidence="1 2" key="1">
    <citation type="submission" date="2023-08" db="EMBL/GenBank/DDBJ databases">
        <title>A Necator americanus chromosomal reference genome.</title>
        <authorList>
            <person name="Ilik V."/>
            <person name="Petrzelkova K.J."/>
            <person name="Pardy F."/>
            <person name="Fuh T."/>
            <person name="Niatou-Singa F.S."/>
            <person name="Gouil Q."/>
            <person name="Baker L."/>
            <person name="Ritchie M.E."/>
            <person name="Jex A.R."/>
            <person name="Gazzola D."/>
            <person name="Li H."/>
            <person name="Toshio Fujiwara R."/>
            <person name="Zhan B."/>
            <person name="Aroian R.V."/>
            <person name="Pafco B."/>
            <person name="Schwarz E.M."/>
        </authorList>
    </citation>
    <scope>NUCLEOTIDE SEQUENCE [LARGE SCALE GENOMIC DNA]</scope>
    <source>
        <strain evidence="1 2">Aroian</strain>
        <tissue evidence="1">Whole animal</tissue>
    </source>
</reference>
<dbReference type="Proteomes" id="UP001303046">
    <property type="component" value="Unassembled WGS sequence"/>
</dbReference>
<proteinExistence type="predicted"/>
<comment type="caution">
    <text evidence="1">The sequence shown here is derived from an EMBL/GenBank/DDBJ whole genome shotgun (WGS) entry which is preliminary data.</text>
</comment>
<keyword evidence="2" id="KW-1185">Reference proteome</keyword>
<sequence>MLVKEASRVGVEKTTANVPFFFDTTLGSSSGPEQMSSPTLTRVSSTLSSDSVVAPFPFDLDIWSNNCE</sequence>
<accession>A0ABR1DKG6</accession>
<evidence type="ECO:0000313" key="2">
    <source>
        <dbReference type="Proteomes" id="UP001303046"/>
    </source>
</evidence>